<keyword evidence="4" id="KW-0281">Fimbrium</keyword>
<evidence type="ECO:0000256" key="2">
    <source>
        <dbReference type="ARBA" id="ARBA00006671"/>
    </source>
</evidence>
<dbReference type="OrthoDB" id="6491659at2"/>
<evidence type="ECO:0000256" key="5">
    <source>
        <dbReference type="SAM" id="SignalP"/>
    </source>
</evidence>
<dbReference type="PROSITE" id="PS51257">
    <property type="entry name" value="PROKAR_LIPOPROTEIN"/>
    <property type="match status" value="1"/>
</dbReference>
<dbReference type="InterPro" id="IPR036937">
    <property type="entry name" value="Adhesion_dom_fimbrial_sf"/>
</dbReference>
<feature type="signal peptide" evidence="5">
    <location>
        <begin position="1"/>
        <end position="18"/>
    </location>
</feature>
<sequence>MKKYFTACALLIAGNSVAAPDGTLTFSSNVVGTACVVNPTQNVVIEDIPTGMLLTVGSVVAARNFDIELSNCPSSIKSAKVKFEGTASSVDNTLFELDEPDSPNTAKGIGLQLRNNHSYNTGYINPNTESYSVTLDTTPGNINKLPFKVGYKVLNKEVQLGKANVTTQFTIVYP</sequence>
<evidence type="ECO:0000313" key="7">
    <source>
        <dbReference type="EMBL" id="AHG22144.1"/>
    </source>
</evidence>
<reference evidence="7 8" key="2">
    <citation type="submission" date="2015-03" db="EMBL/GenBank/DDBJ databases">
        <authorList>
            <person name="Chan K.-G."/>
        </authorList>
    </citation>
    <scope>NUCLEOTIDE SEQUENCE [LARGE SCALE GENOMIC DNA]</scope>
    <source>
        <strain evidence="7 8">RB-25</strain>
    </source>
</reference>
<dbReference type="eggNOG" id="COG3539">
    <property type="taxonomic scope" value="Bacteria"/>
</dbReference>
<comment type="subcellular location">
    <subcellularLocation>
        <location evidence="1">Fimbrium</location>
    </subcellularLocation>
</comment>
<dbReference type="Gene3D" id="2.60.40.1090">
    <property type="entry name" value="Fimbrial-type adhesion domain"/>
    <property type="match status" value="1"/>
</dbReference>
<name>W0LI69_9GAMM</name>
<dbReference type="GO" id="GO:0009289">
    <property type="term" value="C:pilus"/>
    <property type="evidence" value="ECO:0007669"/>
    <property type="project" value="UniProtKB-SubCell"/>
</dbReference>
<dbReference type="InterPro" id="IPR050263">
    <property type="entry name" value="Bact_Fimbrial_Adh_Pro"/>
</dbReference>
<proteinExistence type="inferred from homology"/>
<reference evidence="7 8" key="1">
    <citation type="submission" date="2014-01" db="EMBL/GenBank/DDBJ databases">
        <title>Isolation of Serratia multitudinisentens RB-25 from Ex-Landfill site.</title>
        <authorList>
            <person name="Robson E.H.J."/>
        </authorList>
    </citation>
    <scope>NUCLEOTIDE SEQUENCE [LARGE SCALE GENOMIC DNA]</scope>
    <source>
        <strain evidence="7 8">RB-25</strain>
    </source>
</reference>
<dbReference type="EMBL" id="CP007044">
    <property type="protein sequence ID" value="AHG22144.1"/>
    <property type="molecule type" value="Genomic_DNA"/>
</dbReference>
<dbReference type="Pfam" id="PF00419">
    <property type="entry name" value="Fimbrial"/>
    <property type="match status" value="1"/>
</dbReference>
<feature type="domain" description="Fimbrial-type adhesion" evidence="6">
    <location>
        <begin position="25"/>
        <end position="173"/>
    </location>
</feature>
<comment type="similarity">
    <text evidence="2">Belongs to the fimbrial protein family.</text>
</comment>
<dbReference type="Proteomes" id="UP000019030">
    <property type="component" value="Chromosome"/>
</dbReference>
<accession>W0LI69</accession>
<evidence type="ECO:0000259" key="6">
    <source>
        <dbReference type="Pfam" id="PF00419"/>
    </source>
</evidence>
<dbReference type="InterPro" id="IPR000259">
    <property type="entry name" value="Adhesion_dom_fimbrial"/>
</dbReference>
<dbReference type="InterPro" id="IPR008966">
    <property type="entry name" value="Adhesion_dom_sf"/>
</dbReference>
<evidence type="ECO:0000256" key="3">
    <source>
        <dbReference type="ARBA" id="ARBA00022729"/>
    </source>
</evidence>
<feature type="chain" id="PRO_5004792251" description="Fimbrial-type adhesion domain-containing protein" evidence="5">
    <location>
        <begin position="19"/>
        <end position="174"/>
    </location>
</feature>
<organism evidence="7 8">
    <name type="scientific">Chania multitudinisentens RB-25</name>
    <dbReference type="NCBI Taxonomy" id="1441930"/>
    <lineage>
        <taxon>Bacteria</taxon>
        <taxon>Pseudomonadati</taxon>
        <taxon>Pseudomonadota</taxon>
        <taxon>Gammaproteobacteria</taxon>
        <taxon>Enterobacterales</taxon>
        <taxon>Yersiniaceae</taxon>
        <taxon>Chania</taxon>
    </lineage>
</organism>
<evidence type="ECO:0000313" key="8">
    <source>
        <dbReference type="Proteomes" id="UP000019030"/>
    </source>
</evidence>
<dbReference type="STRING" id="1441930.Z042_22825"/>
<dbReference type="HOGENOM" id="CLU_088965_0_3_6"/>
<gene>
    <name evidence="7" type="ORF">Z042_22825</name>
</gene>
<dbReference type="KEGG" id="sfo:Z042_22825"/>
<evidence type="ECO:0000256" key="4">
    <source>
        <dbReference type="ARBA" id="ARBA00023263"/>
    </source>
</evidence>
<dbReference type="AlphaFoldDB" id="W0LI69"/>
<dbReference type="PATRIC" id="fig|1441930.4.peg.4515"/>
<evidence type="ECO:0000256" key="1">
    <source>
        <dbReference type="ARBA" id="ARBA00004561"/>
    </source>
</evidence>
<protein>
    <recommendedName>
        <fullName evidence="6">Fimbrial-type adhesion domain-containing protein</fullName>
    </recommendedName>
</protein>
<dbReference type="RefSeq" id="WP_024910237.1">
    <property type="nucleotide sequence ID" value="NZ_CP007044.2"/>
</dbReference>
<dbReference type="PANTHER" id="PTHR33420:SF3">
    <property type="entry name" value="FIMBRIAL SUBUNIT ELFA"/>
    <property type="match status" value="1"/>
</dbReference>
<keyword evidence="3 5" id="KW-0732">Signal</keyword>
<dbReference type="PANTHER" id="PTHR33420">
    <property type="entry name" value="FIMBRIAL SUBUNIT ELFA-RELATED"/>
    <property type="match status" value="1"/>
</dbReference>
<dbReference type="SUPFAM" id="SSF49401">
    <property type="entry name" value="Bacterial adhesins"/>
    <property type="match status" value="1"/>
</dbReference>
<dbReference type="GO" id="GO:0043709">
    <property type="term" value="P:cell adhesion involved in single-species biofilm formation"/>
    <property type="evidence" value="ECO:0007669"/>
    <property type="project" value="TreeGrafter"/>
</dbReference>
<keyword evidence="8" id="KW-1185">Reference proteome</keyword>